<dbReference type="Pfam" id="PF12836">
    <property type="entry name" value="HHH_3"/>
    <property type="match status" value="1"/>
</dbReference>
<dbReference type="InterPro" id="IPR051675">
    <property type="entry name" value="Endo/Exo/Phosphatase_dom_1"/>
</dbReference>
<feature type="region of interest" description="Disordered" evidence="1">
    <location>
        <begin position="159"/>
        <end position="187"/>
    </location>
</feature>
<dbReference type="GO" id="GO:0003677">
    <property type="term" value="F:DNA binding"/>
    <property type="evidence" value="ECO:0007669"/>
    <property type="project" value="InterPro"/>
</dbReference>
<dbReference type="Pfam" id="PF10531">
    <property type="entry name" value="SLBB"/>
    <property type="match status" value="1"/>
</dbReference>
<dbReference type="Proteomes" id="UP000316298">
    <property type="component" value="Unassembled WGS sequence"/>
</dbReference>
<feature type="compositionally biased region" description="Low complexity" evidence="1">
    <location>
        <begin position="40"/>
        <end position="61"/>
    </location>
</feature>
<dbReference type="AlphaFoldDB" id="A0A542EAY5"/>
<evidence type="ECO:0000313" key="3">
    <source>
        <dbReference type="EMBL" id="TQJ12493.1"/>
    </source>
</evidence>
<organism evidence="3 4">
    <name type="scientific">Kribbella jejuensis</name>
    <dbReference type="NCBI Taxonomy" id="236068"/>
    <lineage>
        <taxon>Bacteria</taxon>
        <taxon>Bacillati</taxon>
        <taxon>Actinomycetota</taxon>
        <taxon>Actinomycetes</taxon>
        <taxon>Propionibacteriales</taxon>
        <taxon>Kribbellaceae</taxon>
        <taxon>Kribbella</taxon>
    </lineage>
</organism>
<name>A0A542EAY5_9ACTN</name>
<evidence type="ECO:0000313" key="4">
    <source>
        <dbReference type="Proteomes" id="UP000316298"/>
    </source>
</evidence>
<protein>
    <submittedName>
        <fullName evidence="3">Competence protein ComEA</fullName>
    </submittedName>
</protein>
<dbReference type="Gene3D" id="1.10.150.320">
    <property type="entry name" value="Photosystem II 12 kDa extrinsic protein"/>
    <property type="match status" value="1"/>
</dbReference>
<dbReference type="SMART" id="SM00278">
    <property type="entry name" value="HhH1"/>
    <property type="match status" value="2"/>
</dbReference>
<evidence type="ECO:0000259" key="2">
    <source>
        <dbReference type="SMART" id="SM00278"/>
    </source>
</evidence>
<gene>
    <name evidence="3" type="ORF">FB475_5439</name>
</gene>
<dbReference type="GO" id="GO:0015628">
    <property type="term" value="P:protein secretion by the type II secretion system"/>
    <property type="evidence" value="ECO:0007669"/>
    <property type="project" value="TreeGrafter"/>
</dbReference>
<feature type="compositionally biased region" description="Low complexity" evidence="1">
    <location>
        <begin position="178"/>
        <end position="187"/>
    </location>
</feature>
<dbReference type="GO" id="GO:0015627">
    <property type="term" value="C:type II protein secretion system complex"/>
    <property type="evidence" value="ECO:0007669"/>
    <property type="project" value="TreeGrafter"/>
</dbReference>
<feature type="domain" description="Helix-hairpin-helix DNA-binding motif class 1" evidence="2">
    <location>
        <begin position="226"/>
        <end position="245"/>
    </location>
</feature>
<comment type="caution">
    <text evidence="3">The sequence shown here is derived from an EMBL/GenBank/DDBJ whole genome shotgun (WGS) entry which is preliminary data.</text>
</comment>
<dbReference type="EMBL" id="VFMM01000002">
    <property type="protein sequence ID" value="TQJ12493.1"/>
    <property type="molecule type" value="Genomic_DNA"/>
</dbReference>
<feature type="region of interest" description="Disordered" evidence="1">
    <location>
        <begin position="26"/>
        <end position="101"/>
    </location>
</feature>
<dbReference type="InterPro" id="IPR003583">
    <property type="entry name" value="Hlx-hairpin-Hlx_DNA-bd_motif"/>
</dbReference>
<dbReference type="NCBIfam" id="TIGR00426">
    <property type="entry name" value="competence protein ComEA helix-hairpin-helix repeat region"/>
    <property type="match status" value="1"/>
</dbReference>
<accession>A0A542EAY5</accession>
<keyword evidence="4" id="KW-1185">Reference proteome</keyword>
<dbReference type="InterPro" id="IPR004509">
    <property type="entry name" value="Competence_ComEA_HhH"/>
</dbReference>
<evidence type="ECO:0000256" key="1">
    <source>
        <dbReference type="SAM" id="MobiDB-lite"/>
    </source>
</evidence>
<feature type="compositionally biased region" description="Pro residues" evidence="1">
    <location>
        <begin position="164"/>
        <end position="177"/>
    </location>
</feature>
<dbReference type="SUPFAM" id="SSF47781">
    <property type="entry name" value="RuvA domain 2-like"/>
    <property type="match status" value="1"/>
</dbReference>
<dbReference type="PRINTS" id="PR01217">
    <property type="entry name" value="PRICHEXTENSN"/>
</dbReference>
<dbReference type="GO" id="GO:0006281">
    <property type="term" value="P:DNA repair"/>
    <property type="evidence" value="ECO:0007669"/>
    <property type="project" value="InterPro"/>
</dbReference>
<sequence length="248" mass="25742">MLLAILAIGLTWATWSFLRARPTPIPEARPTTASTGSPVSQPCPSQPAPTTAQPCPTTGQPSAAPTQPGTSQTQPIPNPTGANQTQQPGLNQPPGTGTPPNQQLVVVYVAGKVRRPGLVRAPLGSRVADVLTLAGGALRGVDLTTLNLARQVTDGEQIIVGQPNQPPPPNPPPPSTQPTPTTAPNTPVNLNTATLDQLDALPGVGPVLAQRILDYRTQNGPFTTIDQLQEVPGVGPKKFDSLKSHVTL</sequence>
<dbReference type="InterPro" id="IPR010994">
    <property type="entry name" value="RuvA_2-like"/>
</dbReference>
<feature type="compositionally biased region" description="Low complexity" evidence="1">
    <location>
        <begin position="83"/>
        <end position="101"/>
    </location>
</feature>
<dbReference type="PANTHER" id="PTHR21180">
    <property type="entry name" value="ENDONUCLEASE/EXONUCLEASE/PHOSPHATASE FAMILY DOMAIN-CONTAINING PROTEIN 1"/>
    <property type="match status" value="1"/>
</dbReference>
<proteinExistence type="predicted"/>
<reference evidence="3 4" key="1">
    <citation type="submission" date="2019-06" db="EMBL/GenBank/DDBJ databases">
        <title>Sequencing the genomes of 1000 actinobacteria strains.</title>
        <authorList>
            <person name="Klenk H.-P."/>
        </authorList>
    </citation>
    <scope>NUCLEOTIDE SEQUENCE [LARGE SCALE GENOMIC DNA]</scope>
    <source>
        <strain evidence="3 4">DSM 17305</strain>
    </source>
</reference>
<feature type="domain" description="Helix-hairpin-helix DNA-binding motif class 1" evidence="2">
    <location>
        <begin position="196"/>
        <end position="215"/>
    </location>
</feature>
<dbReference type="InterPro" id="IPR019554">
    <property type="entry name" value="Soluble_ligand-bd"/>
</dbReference>
<dbReference type="PANTHER" id="PTHR21180:SF32">
    <property type="entry name" value="ENDONUCLEASE_EXONUCLEASE_PHOSPHATASE FAMILY DOMAIN-CONTAINING PROTEIN 1"/>
    <property type="match status" value="1"/>
</dbReference>
<feature type="compositionally biased region" description="Polar residues" evidence="1">
    <location>
        <begin position="63"/>
        <end position="75"/>
    </location>
</feature>